<dbReference type="RefSeq" id="WP_157168183.1">
    <property type="nucleotide sequence ID" value="NZ_WPNZ01000019.1"/>
</dbReference>
<sequence length="421" mass="45415">MAGAKRKKRRGRATRTVGGGALAVLLTAAALPAAVATPADGSRGPALGSTEVVSVAADGSPANGRSYFPVVSADGEVVAFRSDATNLVPGDTNDKHDLFVRDLRHRTTQRIVPAPEYAISDWALSADGRYLAYSQYRGRKNSQVIVRDLRTGRTERADVGLDAQDMNAETPVLSADGRTVAFLANDKESNVQVSAYVRDLRARRTERVSFPHAPGVTLPRLAQPSLSADGTKVAYELDSFDPTHDKDDFSDVYVHDRVTGRTTQADTTHDGRPANRPAFNALLSTDGSTIAFDSQASNMVPGEDPEDTADPFVRDLRTGKLTRIDEIPPGPDHILYARALSGDGSKLLVQTYAHRDVYALYLRDVRSGVDVLVSPDKDGKPASAAQARMDARAQKVVFVGDDSFVPDDANHQRDVLVHTVR</sequence>
<dbReference type="AlphaFoldDB" id="A0A6L6X5B8"/>
<dbReference type="InterPro" id="IPR011042">
    <property type="entry name" value="6-blade_b-propeller_TolB-like"/>
</dbReference>
<protein>
    <recommendedName>
        <fullName evidence="5">WD40-like Beta Propeller Repeat</fullName>
    </recommendedName>
</protein>
<evidence type="ECO:0000313" key="4">
    <source>
        <dbReference type="Proteomes" id="UP000483802"/>
    </source>
</evidence>
<accession>A0A6L6X5B8</accession>
<evidence type="ECO:0000256" key="2">
    <source>
        <dbReference type="SAM" id="SignalP"/>
    </source>
</evidence>
<reference evidence="3 4" key="1">
    <citation type="submission" date="2019-11" db="EMBL/GenBank/DDBJ databases">
        <title>Streptomyces typhae sp. nov., a novel endophytic actinomycete isolated from the root of cattail pollen (Typha angustifolia L.).</title>
        <authorList>
            <person name="Peng C."/>
        </authorList>
    </citation>
    <scope>NUCLEOTIDE SEQUENCE [LARGE SCALE GENOMIC DNA]</scope>
    <source>
        <strain evidence="4">p1417</strain>
    </source>
</reference>
<gene>
    <name evidence="3" type="ORF">GPA10_29745</name>
</gene>
<dbReference type="Proteomes" id="UP000483802">
    <property type="component" value="Unassembled WGS sequence"/>
</dbReference>
<keyword evidence="4" id="KW-1185">Reference proteome</keyword>
<feature type="chain" id="PRO_5026914378" description="WD40-like Beta Propeller Repeat" evidence="2">
    <location>
        <begin position="37"/>
        <end position="421"/>
    </location>
</feature>
<dbReference type="Gene3D" id="2.120.10.30">
    <property type="entry name" value="TolB, C-terminal domain"/>
    <property type="match status" value="2"/>
</dbReference>
<proteinExistence type="inferred from homology"/>
<name>A0A6L6X5B8_9ACTN</name>
<feature type="signal peptide" evidence="2">
    <location>
        <begin position="1"/>
        <end position="36"/>
    </location>
</feature>
<dbReference type="EMBL" id="WPNZ01000019">
    <property type="protein sequence ID" value="MVO88830.1"/>
    <property type="molecule type" value="Genomic_DNA"/>
</dbReference>
<evidence type="ECO:0000256" key="1">
    <source>
        <dbReference type="ARBA" id="ARBA00009820"/>
    </source>
</evidence>
<keyword evidence="2" id="KW-0732">Signal</keyword>
<comment type="caution">
    <text evidence="3">The sequence shown here is derived from an EMBL/GenBank/DDBJ whole genome shotgun (WGS) entry which is preliminary data.</text>
</comment>
<dbReference type="SUPFAM" id="SSF82171">
    <property type="entry name" value="DPP6 N-terminal domain-like"/>
    <property type="match status" value="1"/>
</dbReference>
<dbReference type="InterPro" id="IPR011659">
    <property type="entry name" value="WD40"/>
</dbReference>
<dbReference type="PANTHER" id="PTHR36842">
    <property type="entry name" value="PROTEIN TOLB HOMOLOG"/>
    <property type="match status" value="1"/>
</dbReference>
<organism evidence="3 4">
    <name type="scientific">Streptomyces typhae</name>
    <dbReference type="NCBI Taxonomy" id="2681492"/>
    <lineage>
        <taxon>Bacteria</taxon>
        <taxon>Bacillati</taxon>
        <taxon>Actinomycetota</taxon>
        <taxon>Actinomycetes</taxon>
        <taxon>Kitasatosporales</taxon>
        <taxon>Streptomycetaceae</taxon>
        <taxon>Streptomyces</taxon>
    </lineage>
</organism>
<evidence type="ECO:0008006" key="5">
    <source>
        <dbReference type="Google" id="ProtNLM"/>
    </source>
</evidence>
<evidence type="ECO:0000313" key="3">
    <source>
        <dbReference type="EMBL" id="MVO88830.1"/>
    </source>
</evidence>
<comment type="similarity">
    <text evidence="1">Belongs to the TolB family.</text>
</comment>
<dbReference type="Pfam" id="PF07676">
    <property type="entry name" value="PD40"/>
    <property type="match status" value="1"/>
</dbReference>